<accession>A0A5B8G694</accession>
<evidence type="ECO:0000256" key="2">
    <source>
        <dbReference type="ARBA" id="ARBA00023125"/>
    </source>
</evidence>
<dbReference type="GO" id="GO:0003677">
    <property type="term" value="F:DNA binding"/>
    <property type="evidence" value="ECO:0007669"/>
    <property type="project" value="UniProtKB-KW"/>
</dbReference>
<evidence type="ECO:0000259" key="4">
    <source>
        <dbReference type="PROSITE" id="PS50949"/>
    </source>
</evidence>
<dbReference type="GO" id="GO:0003700">
    <property type="term" value="F:DNA-binding transcription factor activity"/>
    <property type="evidence" value="ECO:0007669"/>
    <property type="project" value="InterPro"/>
</dbReference>
<geneLocation type="plasmid" evidence="6">
    <name>pd4m1c</name>
</geneLocation>
<evidence type="ECO:0000313" key="6">
    <source>
        <dbReference type="Proteomes" id="UP000305888"/>
    </source>
</evidence>
<dbReference type="AlphaFoldDB" id="A0A5B8G694"/>
<dbReference type="InterPro" id="IPR011711">
    <property type="entry name" value="GntR_C"/>
</dbReference>
<organism evidence="5 6">
    <name type="scientific">Paroceanicella profunda</name>
    <dbReference type="NCBI Taxonomy" id="2579971"/>
    <lineage>
        <taxon>Bacteria</taxon>
        <taxon>Pseudomonadati</taxon>
        <taxon>Pseudomonadota</taxon>
        <taxon>Alphaproteobacteria</taxon>
        <taxon>Rhodobacterales</taxon>
        <taxon>Paracoccaceae</taxon>
        <taxon>Paroceanicella</taxon>
    </lineage>
</organism>
<dbReference type="Proteomes" id="UP000305888">
    <property type="component" value="Plasmid pD4M1C"/>
</dbReference>
<feature type="domain" description="HTH gntR-type" evidence="4">
    <location>
        <begin position="17"/>
        <end position="83"/>
    </location>
</feature>
<dbReference type="PROSITE" id="PS50949">
    <property type="entry name" value="HTH_GNTR"/>
    <property type="match status" value="1"/>
</dbReference>
<dbReference type="InterPro" id="IPR008920">
    <property type="entry name" value="TF_FadR/GntR_C"/>
</dbReference>
<keyword evidence="1" id="KW-0805">Transcription regulation</keyword>
<dbReference type="EMBL" id="CP040821">
    <property type="protein sequence ID" value="QDL94623.1"/>
    <property type="molecule type" value="Genomic_DNA"/>
</dbReference>
<dbReference type="InterPro" id="IPR036390">
    <property type="entry name" value="WH_DNA-bd_sf"/>
</dbReference>
<dbReference type="SUPFAM" id="SSF46785">
    <property type="entry name" value="Winged helix' DNA-binding domain"/>
    <property type="match status" value="1"/>
</dbReference>
<dbReference type="PANTHER" id="PTHR43537:SF5">
    <property type="entry name" value="UXU OPERON TRANSCRIPTIONAL REGULATOR"/>
    <property type="match status" value="1"/>
</dbReference>
<dbReference type="Pfam" id="PF07729">
    <property type="entry name" value="FCD"/>
    <property type="match status" value="1"/>
</dbReference>
<dbReference type="InterPro" id="IPR000524">
    <property type="entry name" value="Tscrpt_reg_HTH_GntR"/>
</dbReference>
<dbReference type="RefSeq" id="WP_138576947.1">
    <property type="nucleotide sequence ID" value="NZ_CP040821.1"/>
</dbReference>
<sequence length="232" mass="25626">MERNSPSPAASVTPEGQTRGDAVYEGLKARILGHDFRMGTPLREDEVAGWFGASRLPAREALKRLELEGLVERLGRKYAIRAYSFPEILVTYRIRAALEHLAVDLACAQAGEEDLARIAAVLDQQAGALRTASRGEFSELDSVFHLGLARIGRNPALLRELEVILNRVRLIRSNEIDVDSGPPGAYADHCRIFEALRRRDAATARAELDYHYSTTLRLHRLAAPETTTGPAT</sequence>
<evidence type="ECO:0000313" key="5">
    <source>
        <dbReference type="EMBL" id="QDL94623.1"/>
    </source>
</evidence>
<dbReference type="OrthoDB" id="9810548at2"/>
<keyword evidence="3" id="KW-0804">Transcription</keyword>
<keyword evidence="2" id="KW-0238">DNA-binding</keyword>
<reference evidence="5 6" key="1">
    <citation type="submission" date="2019-06" db="EMBL/GenBank/DDBJ databases">
        <title>Genome sequence of Rhodobacteraceae bacterium D4M1.</title>
        <authorList>
            <person name="Cao J."/>
        </authorList>
    </citation>
    <scope>NUCLEOTIDE SEQUENCE [LARGE SCALE GENOMIC DNA]</scope>
    <source>
        <strain evidence="5 6">D4M1</strain>
        <plasmid evidence="6">pd4m1c</plasmid>
    </source>
</reference>
<keyword evidence="6" id="KW-1185">Reference proteome</keyword>
<dbReference type="PANTHER" id="PTHR43537">
    <property type="entry name" value="TRANSCRIPTIONAL REGULATOR, GNTR FAMILY"/>
    <property type="match status" value="1"/>
</dbReference>
<gene>
    <name evidence="5" type="ORF">FDP22_22390</name>
</gene>
<keyword evidence="5" id="KW-0614">Plasmid</keyword>
<dbReference type="Gene3D" id="1.20.120.530">
    <property type="entry name" value="GntR ligand-binding domain-like"/>
    <property type="match status" value="1"/>
</dbReference>
<proteinExistence type="predicted"/>
<dbReference type="SMART" id="SM00895">
    <property type="entry name" value="FCD"/>
    <property type="match status" value="1"/>
</dbReference>
<dbReference type="InterPro" id="IPR036388">
    <property type="entry name" value="WH-like_DNA-bd_sf"/>
</dbReference>
<evidence type="ECO:0000256" key="1">
    <source>
        <dbReference type="ARBA" id="ARBA00023015"/>
    </source>
</evidence>
<dbReference type="KEGG" id="ppru:FDP22_22390"/>
<dbReference type="SUPFAM" id="SSF48008">
    <property type="entry name" value="GntR ligand-binding domain-like"/>
    <property type="match status" value="1"/>
</dbReference>
<evidence type="ECO:0000256" key="3">
    <source>
        <dbReference type="ARBA" id="ARBA00023163"/>
    </source>
</evidence>
<dbReference type="SMART" id="SM00345">
    <property type="entry name" value="HTH_GNTR"/>
    <property type="match status" value="1"/>
</dbReference>
<dbReference type="Gene3D" id="1.10.10.10">
    <property type="entry name" value="Winged helix-like DNA-binding domain superfamily/Winged helix DNA-binding domain"/>
    <property type="match status" value="1"/>
</dbReference>
<protein>
    <submittedName>
        <fullName evidence="5">GntR family transcriptional regulator</fullName>
    </submittedName>
</protein>
<name>A0A5B8G694_9RHOB</name>
<dbReference type="Pfam" id="PF00392">
    <property type="entry name" value="GntR"/>
    <property type="match status" value="1"/>
</dbReference>